<organism evidence="3 4">
    <name type="scientific">Cognatiluteimonas weifangensis</name>
    <dbReference type="NCBI Taxonomy" id="2303539"/>
    <lineage>
        <taxon>Bacteria</taxon>
        <taxon>Pseudomonadati</taxon>
        <taxon>Pseudomonadota</taxon>
        <taxon>Gammaproteobacteria</taxon>
        <taxon>Lysobacterales</taxon>
        <taxon>Lysobacteraceae</taxon>
        <taxon>Cognatiluteimonas</taxon>
    </lineage>
</organism>
<dbReference type="Proteomes" id="UP000262917">
    <property type="component" value="Unassembled WGS sequence"/>
</dbReference>
<proteinExistence type="predicted"/>
<feature type="signal peptide" evidence="2">
    <location>
        <begin position="1"/>
        <end position="23"/>
    </location>
</feature>
<dbReference type="EMBL" id="QVPD01000014">
    <property type="protein sequence ID" value="RFP59211.1"/>
    <property type="molecule type" value="Genomic_DNA"/>
</dbReference>
<dbReference type="RefSeq" id="WP_117203468.1">
    <property type="nucleotide sequence ID" value="NZ_JBHTBK010000025.1"/>
</dbReference>
<comment type="caution">
    <text evidence="3">The sequence shown here is derived from an EMBL/GenBank/DDBJ whole genome shotgun (WGS) entry which is preliminary data.</text>
</comment>
<keyword evidence="2" id="KW-0732">Signal</keyword>
<protein>
    <submittedName>
        <fullName evidence="3">Uncharacterized protein</fullName>
    </submittedName>
</protein>
<dbReference type="OrthoDB" id="5966402at2"/>
<keyword evidence="4" id="KW-1185">Reference proteome</keyword>
<accession>A0A372DI07</accession>
<evidence type="ECO:0000256" key="1">
    <source>
        <dbReference type="SAM" id="MobiDB-lite"/>
    </source>
</evidence>
<feature type="chain" id="PRO_5016580216" evidence="2">
    <location>
        <begin position="24"/>
        <end position="241"/>
    </location>
</feature>
<evidence type="ECO:0000313" key="4">
    <source>
        <dbReference type="Proteomes" id="UP000262917"/>
    </source>
</evidence>
<gene>
    <name evidence="3" type="ORF">D0Y53_11525</name>
</gene>
<feature type="compositionally biased region" description="Gly residues" evidence="1">
    <location>
        <begin position="214"/>
        <end position="225"/>
    </location>
</feature>
<dbReference type="AlphaFoldDB" id="A0A372DI07"/>
<feature type="region of interest" description="Disordered" evidence="1">
    <location>
        <begin position="156"/>
        <end position="241"/>
    </location>
</feature>
<name>A0A372DI07_9GAMM</name>
<reference evidence="3 4" key="1">
    <citation type="submission" date="2018-08" db="EMBL/GenBank/DDBJ databases">
        <title>Lysobacter weifangensis sp. nov., a new member of the family 'Xanthomonadaceae', isolated from soil in a farmland.</title>
        <authorList>
            <person name="Zhao H."/>
        </authorList>
    </citation>
    <scope>NUCLEOTIDE SEQUENCE [LARGE SCALE GENOMIC DNA]</scope>
    <source>
        <strain evidence="3 4">WF-2</strain>
    </source>
</reference>
<evidence type="ECO:0000256" key="2">
    <source>
        <dbReference type="SAM" id="SignalP"/>
    </source>
</evidence>
<evidence type="ECO:0000313" key="3">
    <source>
        <dbReference type="EMBL" id="RFP59211.1"/>
    </source>
</evidence>
<sequence>MHRTLKALVLAAALATAAGGVAAQDFVFGWNPRSGDVWVDTQLGDINQYGYRYREPFVDELVRYYGAPRDLVTDLLLHRRWAPGDVYYACAIAQVIGRPCRYVVDQWQQDHGQGWGALAQRLGIKPGSPEFHRLKKGFVPSYDRWARPIRIDDSLRAEFPGRGRGPHGVAAGGPPGNAGKADGSRGNAARGQAGAPGKAGQGRGNAGQSDHGNAGKGNAGKGQSGKGNSAKGNSGKGHGKD</sequence>